<keyword evidence="4" id="KW-1185">Reference proteome</keyword>
<dbReference type="Gene3D" id="3.40.640.10">
    <property type="entry name" value="Type I PLP-dependent aspartate aminotransferase-like (Major domain)"/>
    <property type="match status" value="1"/>
</dbReference>
<reference evidence="3 4" key="1">
    <citation type="journal article" date="2022" name="Int. J. Syst. Evol. Microbiol.">
        <title>Neobacillus kokaensis sp. nov., isolated from soil.</title>
        <authorList>
            <person name="Yuki K."/>
            <person name="Matsubara H."/>
            <person name="Yamaguchi S."/>
        </authorList>
    </citation>
    <scope>NUCLEOTIDE SEQUENCE [LARGE SCALE GENOMIC DNA]</scope>
    <source>
        <strain evidence="3 4">LOB 377</strain>
    </source>
</reference>
<dbReference type="InterPro" id="IPR049315">
    <property type="entry name" value="GDC-P_N"/>
</dbReference>
<dbReference type="PANTHER" id="PTHR42806">
    <property type="entry name" value="GLYCINE CLEAVAGE SYSTEM P-PROTEIN"/>
    <property type="match status" value="1"/>
</dbReference>
<accession>A0ABQ3N5X8</accession>
<comment type="caution">
    <text evidence="3">The sequence shown here is derived from an EMBL/GenBank/DDBJ whole genome shotgun (WGS) entry which is preliminary data.</text>
</comment>
<evidence type="ECO:0000259" key="2">
    <source>
        <dbReference type="Pfam" id="PF02347"/>
    </source>
</evidence>
<dbReference type="SUPFAM" id="SSF53383">
    <property type="entry name" value="PLP-dependent transferases"/>
    <property type="match status" value="1"/>
</dbReference>
<dbReference type="InterPro" id="IPR023010">
    <property type="entry name" value="GcvPA"/>
</dbReference>
<dbReference type="InterPro" id="IPR015424">
    <property type="entry name" value="PyrdxlP-dep_Trfase"/>
</dbReference>
<evidence type="ECO:0000256" key="1">
    <source>
        <dbReference type="ARBA" id="ARBA00023002"/>
    </source>
</evidence>
<evidence type="ECO:0000313" key="4">
    <source>
        <dbReference type="Proteomes" id="UP000637074"/>
    </source>
</evidence>
<feature type="domain" description="Glycine cleavage system P-protein N-terminal" evidence="2">
    <location>
        <begin position="11"/>
        <end position="457"/>
    </location>
</feature>
<dbReference type="PANTHER" id="PTHR42806:SF1">
    <property type="entry name" value="GLYCINE DEHYDROGENASE (DECARBOXYLATING)"/>
    <property type="match status" value="1"/>
</dbReference>
<dbReference type="InterPro" id="IPR015422">
    <property type="entry name" value="PyrdxlP-dep_Trfase_small"/>
</dbReference>
<proteinExistence type="predicted"/>
<organism evidence="3 4">
    <name type="scientific">Neobacillus kokaensis</name>
    <dbReference type="NCBI Taxonomy" id="2759023"/>
    <lineage>
        <taxon>Bacteria</taxon>
        <taxon>Bacillati</taxon>
        <taxon>Bacillota</taxon>
        <taxon>Bacilli</taxon>
        <taxon>Bacillales</taxon>
        <taxon>Bacillaceae</taxon>
        <taxon>Neobacillus</taxon>
    </lineage>
</organism>
<name>A0ABQ3N5X8_9BACI</name>
<dbReference type="NCBIfam" id="NF001696">
    <property type="entry name" value="PRK00451.1"/>
    <property type="match status" value="1"/>
</dbReference>
<dbReference type="Proteomes" id="UP000637074">
    <property type="component" value="Unassembled WGS sequence"/>
</dbReference>
<dbReference type="Pfam" id="PF02347">
    <property type="entry name" value="GDC-P"/>
    <property type="match status" value="1"/>
</dbReference>
<keyword evidence="1" id="KW-0560">Oxidoreductase</keyword>
<dbReference type="Gene3D" id="3.90.1150.10">
    <property type="entry name" value="Aspartate Aminotransferase, domain 1"/>
    <property type="match status" value="1"/>
</dbReference>
<protein>
    <submittedName>
        <fullName evidence="3">Glycine dehydrogenase</fullName>
    </submittedName>
</protein>
<gene>
    <name evidence="3" type="ORF">AM1BK_29460</name>
</gene>
<dbReference type="InterPro" id="IPR015421">
    <property type="entry name" value="PyrdxlP-dep_Trfase_major"/>
</dbReference>
<sequence length="478" mass="53397">MNKQNKVAHPYIPNTVPQVQAEMLREIGAQTLDELFDGIPEELHYKKVMNIPKALSEYELRRYMEGILEKNINTKEYLNFLGAGCWNHYVPAVCDEVNQRAEFLTAYAGDPYEDHGRYQALFEYQSLMAELVDMDVVNVPTFDWAQAAATSIRMSSRITGRKEVLLPKTISPDRLKVIKNYCSPDIECILVDYEEDSGQINLKDLEEKLSANTAAVYFENPSYLGFVETQGKKISKLAKSYEAITIVGVDPSSLGVLAPPSQYGADIVCGDLQPLGMHMNFGGGQSGFIATHDDLKIVQEYPSRLFGIAPTVVEGEYGFGDVLYDRTSFAKREKGKESVGTQTALWGITAGVYLSLLGPNGMYELGKSIMQKSQYAMGRLGNIPNVVASRFESTNFKEFVVDFTHTGRTVKEINKFLLDNGIFGGKDLSEEFPELGQCSLFCITEIHSKEDIDRLVSTIQQCLDSIRNEERNGVHAKN</sequence>
<evidence type="ECO:0000313" key="3">
    <source>
        <dbReference type="EMBL" id="GHH99403.1"/>
    </source>
</evidence>
<dbReference type="EMBL" id="BNDS01000012">
    <property type="protein sequence ID" value="GHH99403.1"/>
    <property type="molecule type" value="Genomic_DNA"/>
</dbReference>
<dbReference type="RefSeq" id="WP_191274072.1">
    <property type="nucleotide sequence ID" value="NZ_BNDS01000012.1"/>
</dbReference>